<comment type="caution">
    <text evidence="1">The sequence shown here is derived from an EMBL/GenBank/DDBJ whole genome shotgun (WGS) entry which is preliminary data.</text>
</comment>
<sequence>MLDKGLGVDCFEKVAWQGGEIGAVHDQIGCGCGTGVDVKEIFQVDLTATYMQVLAPCVKCV</sequence>
<dbReference type="Proteomes" id="UP000179221">
    <property type="component" value="Unassembled WGS sequence"/>
</dbReference>
<organism evidence="1 2">
    <name type="scientific">Candidatus Woesebacteria bacterium RIFCSPHIGHO2_01_FULL_40_22</name>
    <dbReference type="NCBI Taxonomy" id="1802499"/>
    <lineage>
        <taxon>Bacteria</taxon>
        <taxon>Candidatus Woeseibacteriota</taxon>
    </lineage>
</organism>
<evidence type="ECO:0000313" key="2">
    <source>
        <dbReference type="Proteomes" id="UP000179221"/>
    </source>
</evidence>
<protein>
    <submittedName>
        <fullName evidence="1">Uncharacterized protein</fullName>
    </submittedName>
</protein>
<dbReference type="EMBL" id="MGGL01000012">
    <property type="protein sequence ID" value="OGM26397.1"/>
    <property type="molecule type" value="Genomic_DNA"/>
</dbReference>
<proteinExistence type="predicted"/>
<evidence type="ECO:0000313" key="1">
    <source>
        <dbReference type="EMBL" id="OGM26397.1"/>
    </source>
</evidence>
<reference evidence="1 2" key="1">
    <citation type="journal article" date="2016" name="Nat. Commun.">
        <title>Thousands of microbial genomes shed light on interconnected biogeochemical processes in an aquifer system.</title>
        <authorList>
            <person name="Anantharaman K."/>
            <person name="Brown C.T."/>
            <person name="Hug L.A."/>
            <person name="Sharon I."/>
            <person name="Castelle C.J."/>
            <person name="Probst A.J."/>
            <person name="Thomas B.C."/>
            <person name="Singh A."/>
            <person name="Wilkins M.J."/>
            <person name="Karaoz U."/>
            <person name="Brodie E.L."/>
            <person name="Williams K.H."/>
            <person name="Hubbard S.S."/>
            <person name="Banfield J.F."/>
        </authorList>
    </citation>
    <scope>NUCLEOTIDE SEQUENCE [LARGE SCALE GENOMIC DNA]</scope>
</reference>
<gene>
    <name evidence="1" type="ORF">A2628_00010</name>
</gene>
<name>A0A1F7YGE0_9BACT</name>
<dbReference type="AlphaFoldDB" id="A0A1F7YGE0"/>
<accession>A0A1F7YGE0</accession>